<feature type="transmembrane region" description="Helical" evidence="1">
    <location>
        <begin position="67"/>
        <end position="85"/>
    </location>
</feature>
<evidence type="ECO:0000256" key="1">
    <source>
        <dbReference type="SAM" id="Phobius"/>
    </source>
</evidence>
<keyword evidence="1" id="KW-0472">Membrane</keyword>
<comment type="caution">
    <text evidence="2">The sequence shown here is derived from an EMBL/GenBank/DDBJ whole genome shotgun (WGS) entry which is preliminary data.</text>
</comment>
<organism evidence="2 3">
    <name type="scientific">Duganella vulcania</name>
    <dbReference type="NCBI Taxonomy" id="2692166"/>
    <lineage>
        <taxon>Bacteria</taxon>
        <taxon>Pseudomonadati</taxon>
        <taxon>Pseudomonadota</taxon>
        <taxon>Betaproteobacteria</taxon>
        <taxon>Burkholderiales</taxon>
        <taxon>Oxalobacteraceae</taxon>
        <taxon>Telluria group</taxon>
        <taxon>Duganella</taxon>
    </lineage>
</organism>
<sequence length="86" mass="9253">MTLQTRYRHVVLSFVGLLTWLALFDTRVADLSDLNSLLPLVLLSVPIASLGKAALHRIERPADLGPTALTVIGLGMLLLAHRAALA</sequence>
<dbReference type="AlphaFoldDB" id="A0A845GIC5"/>
<protein>
    <submittedName>
        <fullName evidence="2">Uncharacterized protein</fullName>
    </submittedName>
</protein>
<dbReference type="RefSeq" id="WP_161082062.1">
    <property type="nucleotide sequence ID" value="NZ_WWCX01000001.1"/>
</dbReference>
<keyword evidence="1" id="KW-0812">Transmembrane</keyword>
<proteinExistence type="predicted"/>
<dbReference type="EMBL" id="WWCX01000001">
    <property type="protein sequence ID" value="MYM92808.1"/>
    <property type="molecule type" value="Genomic_DNA"/>
</dbReference>
<name>A0A845GIC5_9BURK</name>
<feature type="transmembrane region" description="Helical" evidence="1">
    <location>
        <begin position="36"/>
        <end position="55"/>
    </location>
</feature>
<dbReference type="Proteomes" id="UP000447355">
    <property type="component" value="Unassembled WGS sequence"/>
</dbReference>
<accession>A0A845GIC5</accession>
<keyword evidence="1" id="KW-1133">Transmembrane helix</keyword>
<evidence type="ECO:0000313" key="3">
    <source>
        <dbReference type="Proteomes" id="UP000447355"/>
    </source>
</evidence>
<reference evidence="2" key="1">
    <citation type="submission" date="2019-12" db="EMBL/GenBank/DDBJ databases">
        <title>Novel species isolated from a subtropical stream in China.</title>
        <authorList>
            <person name="Lu H."/>
        </authorList>
    </citation>
    <scope>NUCLEOTIDE SEQUENCE [LARGE SCALE GENOMIC DNA]</scope>
    <source>
        <strain evidence="2">FT81W</strain>
    </source>
</reference>
<evidence type="ECO:0000313" key="2">
    <source>
        <dbReference type="EMBL" id="MYM92808.1"/>
    </source>
</evidence>
<feature type="transmembrane region" description="Helical" evidence="1">
    <location>
        <begin position="7"/>
        <end position="24"/>
    </location>
</feature>
<gene>
    <name evidence="2" type="ORF">GTP90_02900</name>
</gene>